<feature type="non-terminal residue" evidence="1">
    <location>
        <position position="1"/>
    </location>
</feature>
<dbReference type="OrthoDB" id="3235313at2759"/>
<evidence type="ECO:0000313" key="2">
    <source>
        <dbReference type="Proteomes" id="UP000297245"/>
    </source>
</evidence>
<evidence type="ECO:0000313" key="1">
    <source>
        <dbReference type="EMBL" id="THU80494.1"/>
    </source>
</evidence>
<gene>
    <name evidence="1" type="ORF">K435DRAFT_622727</name>
</gene>
<keyword evidence="2" id="KW-1185">Reference proteome</keyword>
<sequence length="140" mass="16610">LRILQLQRRDPNLQKAYQTICESRKRAVDDAAKKYHYKFDFHDFEEGMYVWLRESQLANIKGNKGDWTYSGPYVIHEKRDTGSYVLRELDGTILNGHVNAQRLRLFYFRPDNQTLRSRIPTRPKTRQPKVTPIEFAFSSS</sequence>
<name>A0A4S8KWW9_DENBC</name>
<reference evidence="1 2" key="1">
    <citation type="journal article" date="2019" name="Nat. Ecol. Evol.">
        <title>Megaphylogeny resolves global patterns of mushroom evolution.</title>
        <authorList>
            <person name="Varga T."/>
            <person name="Krizsan K."/>
            <person name="Foldi C."/>
            <person name="Dima B."/>
            <person name="Sanchez-Garcia M."/>
            <person name="Sanchez-Ramirez S."/>
            <person name="Szollosi G.J."/>
            <person name="Szarkandi J.G."/>
            <person name="Papp V."/>
            <person name="Albert L."/>
            <person name="Andreopoulos W."/>
            <person name="Angelini C."/>
            <person name="Antonin V."/>
            <person name="Barry K.W."/>
            <person name="Bougher N.L."/>
            <person name="Buchanan P."/>
            <person name="Buyck B."/>
            <person name="Bense V."/>
            <person name="Catcheside P."/>
            <person name="Chovatia M."/>
            <person name="Cooper J."/>
            <person name="Damon W."/>
            <person name="Desjardin D."/>
            <person name="Finy P."/>
            <person name="Geml J."/>
            <person name="Haridas S."/>
            <person name="Hughes K."/>
            <person name="Justo A."/>
            <person name="Karasinski D."/>
            <person name="Kautmanova I."/>
            <person name="Kiss B."/>
            <person name="Kocsube S."/>
            <person name="Kotiranta H."/>
            <person name="LaButti K.M."/>
            <person name="Lechner B.E."/>
            <person name="Liimatainen K."/>
            <person name="Lipzen A."/>
            <person name="Lukacs Z."/>
            <person name="Mihaltcheva S."/>
            <person name="Morgado L.N."/>
            <person name="Niskanen T."/>
            <person name="Noordeloos M.E."/>
            <person name="Ohm R.A."/>
            <person name="Ortiz-Santana B."/>
            <person name="Ovrebo C."/>
            <person name="Racz N."/>
            <person name="Riley R."/>
            <person name="Savchenko A."/>
            <person name="Shiryaev A."/>
            <person name="Soop K."/>
            <person name="Spirin V."/>
            <person name="Szebenyi C."/>
            <person name="Tomsovsky M."/>
            <person name="Tulloss R.E."/>
            <person name="Uehling J."/>
            <person name="Grigoriev I.V."/>
            <person name="Vagvolgyi C."/>
            <person name="Papp T."/>
            <person name="Martin F.M."/>
            <person name="Miettinen O."/>
            <person name="Hibbett D.S."/>
            <person name="Nagy L.G."/>
        </authorList>
    </citation>
    <scope>NUCLEOTIDE SEQUENCE [LARGE SCALE GENOMIC DNA]</scope>
    <source>
        <strain evidence="1 2">CBS 962.96</strain>
    </source>
</reference>
<protein>
    <submittedName>
        <fullName evidence="1">Uncharacterized protein</fullName>
    </submittedName>
</protein>
<dbReference type="EMBL" id="ML179899">
    <property type="protein sequence ID" value="THU80494.1"/>
    <property type="molecule type" value="Genomic_DNA"/>
</dbReference>
<accession>A0A4S8KWW9</accession>
<dbReference type="Proteomes" id="UP000297245">
    <property type="component" value="Unassembled WGS sequence"/>
</dbReference>
<feature type="non-terminal residue" evidence="1">
    <location>
        <position position="140"/>
    </location>
</feature>
<proteinExistence type="predicted"/>
<dbReference type="AlphaFoldDB" id="A0A4S8KWW9"/>
<organism evidence="1 2">
    <name type="scientific">Dendrothele bispora (strain CBS 962.96)</name>
    <dbReference type="NCBI Taxonomy" id="1314807"/>
    <lineage>
        <taxon>Eukaryota</taxon>
        <taxon>Fungi</taxon>
        <taxon>Dikarya</taxon>
        <taxon>Basidiomycota</taxon>
        <taxon>Agaricomycotina</taxon>
        <taxon>Agaricomycetes</taxon>
        <taxon>Agaricomycetidae</taxon>
        <taxon>Agaricales</taxon>
        <taxon>Agaricales incertae sedis</taxon>
        <taxon>Dendrothele</taxon>
    </lineage>
</organism>